<name>A0ACB8BB86_9AGAM</name>
<dbReference type="EMBL" id="MU266500">
    <property type="protein sequence ID" value="KAH7922052.1"/>
    <property type="molecule type" value="Genomic_DNA"/>
</dbReference>
<sequence>MLDKELQDLFDQVLRAHREAEGKETDNHKVVVPFTVSWIGRPLSTGEFGSSKNLVQAMLDAITAHKELLERCDKLHGDVSPQNIMVSEDGRGFLVDWDLAK</sequence>
<gene>
    <name evidence="1" type="ORF">BV22DRAFT_1037914</name>
</gene>
<proteinExistence type="predicted"/>
<protein>
    <submittedName>
        <fullName evidence="1">Uncharacterized protein</fullName>
    </submittedName>
</protein>
<comment type="caution">
    <text evidence="1">The sequence shown here is derived from an EMBL/GenBank/DDBJ whole genome shotgun (WGS) entry which is preliminary data.</text>
</comment>
<dbReference type="Proteomes" id="UP000790709">
    <property type="component" value="Unassembled WGS sequence"/>
</dbReference>
<evidence type="ECO:0000313" key="1">
    <source>
        <dbReference type="EMBL" id="KAH7922052.1"/>
    </source>
</evidence>
<reference evidence="1" key="1">
    <citation type="journal article" date="2021" name="New Phytol.">
        <title>Evolutionary innovations through gain and loss of genes in the ectomycorrhizal Boletales.</title>
        <authorList>
            <person name="Wu G."/>
            <person name="Miyauchi S."/>
            <person name="Morin E."/>
            <person name="Kuo A."/>
            <person name="Drula E."/>
            <person name="Varga T."/>
            <person name="Kohler A."/>
            <person name="Feng B."/>
            <person name="Cao Y."/>
            <person name="Lipzen A."/>
            <person name="Daum C."/>
            <person name="Hundley H."/>
            <person name="Pangilinan J."/>
            <person name="Johnson J."/>
            <person name="Barry K."/>
            <person name="LaButti K."/>
            <person name="Ng V."/>
            <person name="Ahrendt S."/>
            <person name="Min B."/>
            <person name="Choi I.G."/>
            <person name="Park H."/>
            <person name="Plett J.M."/>
            <person name="Magnuson J."/>
            <person name="Spatafora J.W."/>
            <person name="Nagy L.G."/>
            <person name="Henrissat B."/>
            <person name="Grigoriev I.V."/>
            <person name="Yang Z.L."/>
            <person name="Xu J."/>
            <person name="Martin F.M."/>
        </authorList>
    </citation>
    <scope>NUCLEOTIDE SEQUENCE</scope>
    <source>
        <strain evidence="1">KUC20120723A-06</strain>
    </source>
</reference>
<evidence type="ECO:0000313" key="2">
    <source>
        <dbReference type="Proteomes" id="UP000790709"/>
    </source>
</evidence>
<accession>A0ACB8BB86</accession>
<keyword evidence="2" id="KW-1185">Reference proteome</keyword>
<organism evidence="1 2">
    <name type="scientific">Leucogyrophana mollusca</name>
    <dbReference type="NCBI Taxonomy" id="85980"/>
    <lineage>
        <taxon>Eukaryota</taxon>
        <taxon>Fungi</taxon>
        <taxon>Dikarya</taxon>
        <taxon>Basidiomycota</taxon>
        <taxon>Agaricomycotina</taxon>
        <taxon>Agaricomycetes</taxon>
        <taxon>Agaricomycetidae</taxon>
        <taxon>Boletales</taxon>
        <taxon>Boletales incertae sedis</taxon>
        <taxon>Leucogyrophana</taxon>
    </lineage>
</organism>